<reference evidence="3" key="1">
    <citation type="journal article" date="2019" name="Int. J. Syst. Evol. Microbiol.">
        <title>The Global Catalogue of Microorganisms (GCM) 10K type strain sequencing project: providing services to taxonomists for standard genome sequencing and annotation.</title>
        <authorList>
            <consortium name="The Broad Institute Genomics Platform"/>
            <consortium name="The Broad Institute Genome Sequencing Center for Infectious Disease"/>
            <person name="Wu L."/>
            <person name="Ma J."/>
        </authorList>
    </citation>
    <scope>NUCLEOTIDE SEQUENCE [LARGE SCALE GENOMIC DNA]</scope>
    <source>
        <strain evidence="3">KCTC 42986</strain>
    </source>
</reference>
<name>A0ABV7EXL5_9BURK</name>
<dbReference type="SUPFAM" id="SSF51126">
    <property type="entry name" value="Pectin lyase-like"/>
    <property type="match status" value="1"/>
</dbReference>
<keyword evidence="3" id="KW-1185">Reference proteome</keyword>
<protein>
    <recommendedName>
        <fullName evidence="4">Right handed beta helix domain-containing protein</fullName>
    </recommendedName>
</protein>
<dbReference type="EMBL" id="JBHRTP010000002">
    <property type="protein sequence ID" value="MFC3106510.1"/>
    <property type="molecule type" value="Genomic_DNA"/>
</dbReference>
<evidence type="ECO:0008006" key="4">
    <source>
        <dbReference type="Google" id="ProtNLM"/>
    </source>
</evidence>
<dbReference type="RefSeq" id="WP_390330552.1">
    <property type="nucleotide sequence ID" value="NZ_JBHRTP010000002.1"/>
</dbReference>
<dbReference type="InterPro" id="IPR011050">
    <property type="entry name" value="Pectin_lyase_fold/virulence"/>
</dbReference>
<accession>A0ABV7EXL5</accession>
<comment type="caution">
    <text evidence="2">The sequence shown here is derived from an EMBL/GenBank/DDBJ whole genome shotgun (WGS) entry which is preliminary data.</text>
</comment>
<sequence length="366" mass="38215">MTGEVHSLKALFLRLATHGQAAQIDARKPQPVNSLPDYGFGCCIDEVPANQCTGKENNQADNVLVIARQEANCHWLAIGAMIQLPLLHNYSDGVMEYIALYRIAGVHGNGIDCKFATCPGRSTSSFNNGGNMDKRISKQLAALVLGAGMLVPGMVRSVDGVMLIDPNRAPSTSPGFLVIISEPGNYRLAGSVTVPDADTTAIEINADNVTIDLNGFSIQGPAHCSPPPVSCLPTGTGNGVHAVNRENIAVTNGRIQGMGNLGVYLETHSARIDKVSLVSNGAGGAVIFGGLINDSIAESNGGAGVFGLDIDVRGSVIRDNKSFGLEAYGKSVYADNRLCGNNQNAAQVNNKPRQTGSNVSGEASCP</sequence>
<proteinExistence type="predicted"/>
<feature type="region of interest" description="Disordered" evidence="1">
    <location>
        <begin position="344"/>
        <end position="366"/>
    </location>
</feature>
<gene>
    <name evidence="2" type="ORF">ACFOFO_00805</name>
</gene>
<evidence type="ECO:0000313" key="2">
    <source>
        <dbReference type="EMBL" id="MFC3106510.1"/>
    </source>
</evidence>
<organism evidence="2 3">
    <name type="scientific">Undibacterium arcticum</name>
    <dbReference type="NCBI Taxonomy" id="1762892"/>
    <lineage>
        <taxon>Bacteria</taxon>
        <taxon>Pseudomonadati</taxon>
        <taxon>Pseudomonadota</taxon>
        <taxon>Betaproteobacteria</taxon>
        <taxon>Burkholderiales</taxon>
        <taxon>Oxalobacteraceae</taxon>
        <taxon>Undibacterium</taxon>
    </lineage>
</organism>
<evidence type="ECO:0000256" key="1">
    <source>
        <dbReference type="SAM" id="MobiDB-lite"/>
    </source>
</evidence>
<dbReference type="Proteomes" id="UP001595530">
    <property type="component" value="Unassembled WGS sequence"/>
</dbReference>
<evidence type="ECO:0000313" key="3">
    <source>
        <dbReference type="Proteomes" id="UP001595530"/>
    </source>
</evidence>